<feature type="transmembrane region" description="Helical" evidence="11">
    <location>
        <begin position="30"/>
        <end position="51"/>
    </location>
</feature>
<evidence type="ECO:0000313" key="14">
    <source>
        <dbReference type="Proteomes" id="UP000070250"/>
    </source>
</evidence>
<evidence type="ECO:0000256" key="5">
    <source>
        <dbReference type="ARBA" id="ARBA00022519"/>
    </source>
</evidence>
<evidence type="ECO:0000256" key="2">
    <source>
        <dbReference type="ARBA" id="ARBA00007986"/>
    </source>
</evidence>
<evidence type="ECO:0000256" key="1">
    <source>
        <dbReference type="ARBA" id="ARBA00004533"/>
    </source>
</evidence>
<dbReference type="AlphaFoldDB" id="A0A127F9W9"/>
<dbReference type="Proteomes" id="UP000070250">
    <property type="component" value="Chromosome"/>
</dbReference>
<accession>A0A127F9W9</accession>
<protein>
    <submittedName>
        <fullName evidence="13">General secretion pathway protein C</fullName>
    </submittedName>
</protein>
<dbReference type="RefSeq" id="WP_066920501.1">
    <property type="nucleotide sequence ID" value="NZ_CP011971.1"/>
</dbReference>
<keyword evidence="9 11" id="KW-0472">Membrane</keyword>
<evidence type="ECO:0000256" key="4">
    <source>
        <dbReference type="ARBA" id="ARBA00022475"/>
    </source>
</evidence>
<dbReference type="InterPro" id="IPR024961">
    <property type="entry name" value="T2SS_GspC_N"/>
</dbReference>
<sequence length="319" mass="33693">MTSLAVSLRELQSFPARQWLGRAAMHLPRILAAVLMVAIAWQLVNLLWLLLEPSPAQDPGPIHPAPGQAFQIHKGIDVQSIADAHLFGVPQTPSGAAEPAPQTRMNLALSAVFAGNDPRKGFAIIGESAQSGKVYATGAAIRPRTRLHEVYADRVILDNAGKLEALLLPKLGSSSVAISRIPPPANAPRQFAESLREIAQNNPGALAEIVRAQPVFAGGVQRGFRVYPGRNRQQFAQSGLRPGDLVIAINGTPLDDPQRGREIFDTLASSGQASLTVERNGQSHELTLNTAQITLPSADLAGSNSGAPSANETADAAPP</sequence>
<evidence type="ECO:0000256" key="6">
    <source>
        <dbReference type="ARBA" id="ARBA00022692"/>
    </source>
</evidence>
<dbReference type="NCBIfam" id="TIGR01713">
    <property type="entry name" value="typeII_sec_gspC"/>
    <property type="match status" value="1"/>
</dbReference>
<dbReference type="InterPro" id="IPR001639">
    <property type="entry name" value="T2SS_protein-GspC"/>
</dbReference>
<proteinExistence type="inferred from homology"/>
<dbReference type="KEGG" id="sdf:ACG33_08935"/>
<dbReference type="SUPFAM" id="SSF50156">
    <property type="entry name" value="PDZ domain-like"/>
    <property type="match status" value="1"/>
</dbReference>
<dbReference type="InterPro" id="IPR036034">
    <property type="entry name" value="PDZ_sf"/>
</dbReference>
<dbReference type="GO" id="GO:0015628">
    <property type="term" value="P:protein secretion by the type II secretion system"/>
    <property type="evidence" value="ECO:0007669"/>
    <property type="project" value="InterPro"/>
</dbReference>
<evidence type="ECO:0000256" key="9">
    <source>
        <dbReference type="ARBA" id="ARBA00023136"/>
    </source>
</evidence>
<dbReference type="Pfam" id="PF11356">
    <property type="entry name" value="T2SSC"/>
    <property type="match status" value="1"/>
</dbReference>
<evidence type="ECO:0000256" key="7">
    <source>
        <dbReference type="ARBA" id="ARBA00022927"/>
    </source>
</evidence>
<evidence type="ECO:0000256" key="8">
    <source>
        <dbReference type="ARBA" id="ARBA00022989"/>
    </source>
</evidence>
<feature type="compositionally biased region" description="Polar residues" evidence="10">
    <location>
        <begin position="302"/>
        <end position="312"/>
    </location>
</feature>
<name>A0A127F9W9_STEDE</name>
<keyword evidence="6 11" id="KW-0812">Transmembrane</keyword>
<comment type="subcellular location">
    <subcellularLocation>
        <location evidence="1">Cell inner membrane</location>
    </subcellularLocation>
</comment>
<dbReference type="GO" id="GO:0005886">
    <property type="term" value="C:plasma membrane"/>
    <property type="evidence" value="ECO:0007669"/>
    <property type="project" value="UniProtKB-SubCell"/>
</dbReference>
<feature type="domain" description="Type II secretion system protein GspC N-terminal" evidence="12">
    <location>
        <begin position="34"/>
        <end position="168"/>
    </location>
</feature>
<evidence type="ECO:0000313" key="13">
    <source>
        <dbReference type="EMBL" id="AMN47216.1"/>
    </source>
</evidence>
<gene>
    <name evidence="13" type="ORF">ACG33_08935</name>
</gene>
<evidence type="ECO:0000256" key="10">
    <source>
        <dbReference type="SAM" id="MobiDB-lite"/>
    </source>
</evidence>
<feature type="region of interest" description="Disordered" evidence="10">
    <location>
        <begin position="299"/>
        <end position="319"/>
    </location>
</feature>
<dbReference type="STRING" id="465721.ACG33_08935"/>
<keyword evidence="4" id="KW-1003">Cell membrane</keyword>
<dbReference type="OrthoDB" id="1491375at2"/>
<evidence type="ECO:0000256" key="11">
    <source>
        <dbReference type="SAM" id="Phobius"/>
    </source>
</evidence>
<keyword evidence="8 11" id="KW-1133">Transmembrane helix</keyword>
<organism evidence="13 14">
    <name type="scientific">Steroidobacter denitrificans</name>
    <dbReference type="NCBI Taxonomy" id="465721"/>
    <lineage>
        <taxon>Bacteria</taxon>
        <taxon>Pseudomonadati</taxon>
        <taxon>Pseudomonadota</taxon>
        <taxon>Gammaproteobacteria</taxon>
        <taxon>Steroidobacterales</taxon>
        <taxon>Steroidobacteraceae</taxon>
        <taxon>Steroidobacter</taxon>
    </lineage>
</organism>
<dbReference type="EMBL" id="CP011971">
    <property type="protein sequence ID" value="AMN47216.1"/>
    <property type="molecule type" value="Genomic_DNA"/>
</dbReference>
<keyword evidence="3" id="KW-0813">Transport</keyword>
<keyword evidence="5" id="KW-0997">Cell inner membrane</keyword>
<dbReference type="GO" id="GO:0015627">
    <property type="term" value="C:type II protein secretion system complex"/>
    <property type="evidence" value="ECO:0007669"/>
    <property type="project" value="InterPro"/>
</dbReference>
<comment type="similarity">
    <text evidence="2">Belongs to the GSP C family.</text>
</comment>
<dbReference type="Gene3D" id="2.30.30.830">
    <property type="match status" value="1"/>
</dbReference>
<reference evidence="13 14" key="1">
    <citation type="submission" date="2015-06" db="EMBL/GenBank/DDBJ databases">
        <title>A Comprehensive Approach to Explore the Metabolic and Phylogenetic Diversity of Bacterial Steroid Degradation in the Environment: Testosterone as an Example.</title>
        <authorList>
            <person name="Yang F.-C."/>
            <person name="Chen Y.-L."/>
            <person name="Yu C.-P."/>
            <person name="Tang S.-L."/>
            <person name="Wang P.-H."/>
            <person name="Ismail W."/>
            <person name="Wang C.-H."/>
            <person name="Yang C.-Y."/>
            <person name="Chiang Y.-R."/>
        </authorList>
    </citation>
    <scope>NUCLEOTIDE SEQUENCE [LARGE SCALE GENOMIC DNA]</scope>
    <source>
        <strain evidence="13 14">DSM 18526</strain>
    </source>
</reference>
<keyword evidence="7" id="KW-0653">Protein transport</keyword>
<evidence type="ECO:0000256" key="3">
    <source>
        <dbReference type="ARBA" id="ARBA00022448"/>
    </source>
</evidence>
<evidence type="ECO:0000259" key="12">
    <source>
        <dbReference type="Pfam" id="PF11356"/>
    </source>
</evidence>
<keyword evidence="14" id="KW-1185">Reference proteome</keyword>
<dbReference type="Gene3D" id="2.30.42.10">
    <property type="match status" value="1"/>
</dbReference>